<accession>A0A8I6AEK3</accession>
<evidence type="ECO:0000313" key="4">
    <source>
        <dbReference type="RGD" id="150344978"/>
    </source>
</evidence>
<keyword evidence="1" id="KW-0325">Glycoprotein</keyword>
<dbReference type="InterPro" id="IPR037055">
    <property type="entry name" value="MHC_I-like_Ag-recog_sf"/>
</dbReference>
<dbReference type="OMA" id="CWAFTID"/>
<reference evidence="2" key="2">
    <citation type="submission" date="2025-08" db="UniProtKB">
        <authorList>
            <consortium name="Ensembl"/>
        </authorList>
    </citation>
    <scope>IDENTIFICATION</scope>
    <source>
        <strain evidence="2">Brown Norway</strain>
    </source>
</reference>
<dbReference type="GO" id="GO:0046703">
    <property type="term" value="F:natural killer cell lectin-like receptor binding"/>
    <property type="evidence" value="ECO:0007669"/>
    <property type="project" value="UniProtKB-ARBA"/>
</dbReference>
<gene>
    <name evidence="4" type="primary">ENSRNOG00000066949</name>
</gene>
<dbReference type="Proteomes" id="UP000002494">
    <property type="component" value="Chromosome 1"/>
</dbReference>
<dbReference type="RGD" id="150344978">
    <property type="gene designation" value="ENSRNOG00000066949"/>
</dbReference>
<dbReference type="GO" id="GO:0005886">
    <property type="term" value="C:plasma membrane"/>
    <property type="evidence" value="ECO:0007669"/>
    <property type="project" value="UniProtKB-SubCell"/>
</dbReference>
<evidence type="ECO:0000313" key="2">
    <source>
        <dbReference type="Ensembl" id="ENSRNOP00000090833.2"/>
    </source>
</evidence>
<dbReference type="Gene3D" id="3.30.500.10">
    <property type="entry name" value="MHC class I-like antigen recognition-like"/>
    <property type="match status" value="2"/>
</dbReference>
<dbReference type="AGR" id="RGD:150344978"/>
<reference evidence="2" key="3">
    <citation type="submission" date="2025-09" db="UniProtKB">
        <authorList>
            <consortium name="Ensembl"/>
        </authorList>
    </citation>
    <scope>IDENTIFICATION</scope>
    <source>
        <strain evidence="2">Brown Norway</strain>
    </source>
</reference>
<proteinExistence type="predicted"/>
<dbReference type="SUPFAM" id="SSF54452">
    <property type="entry name" value="MHC antigen-recognition domain"/>
    <property type="match status" value="1"/>
</dbReference>
<dbReference type="InterPro" id="IPR011162">
    <property type="entry name" value="MHC_I/II-like_Ag-recog"/>
</dbReference>
<dbReference type="GO" id="GO:0042267">
    <property type="term" value="P:natural killer cell mediated cytotoxicity"/>
    <property type="evidence" value="ECO:0007669"/>
    <property type="project" value="UniProtKB-ARBA"/>
</dbReference>
<name>A0A8I6AEK3_RAT</name>
<reference evidence="2" key="1">
    <citation type="submission" date="2024-01" db="EMBL/GenBank/DDBJ databases">
        <title>GRCr8: a new rat reference genome assembly contstructed from accurate long reads and long range scaffolding.</title>
        <authorList>
            <person name="Doris P.A."/>
            <person name="Kalbfleisch T."/>
            <person name="Li K."/>
            <person name="Howe K."/>
            <person name="Wood J."/>
        </authorList>
    </citation>
    <scope>NUCLEOTIDE SEQUENCE [LARGE SCALE GENOMIC DNA]</scope>
    <source>
        <strain evidence="2">Brown Norway</strain>
    </source>
</reference>
<dbReference type="Ensembl" id="ENSRNOT00000099068.2">
    <property type="protein sequence ID" value="ENSRNOP00000090833.2"/>
    <property type="gene ID" value="ENSRNOG00000066949.2"/>
</dbReference>
<protein>
    <submittedName>
        <fullName evidence="2">Uncharacterized protein</fullName>
    </submittedName>
</protein>
<dbReference type="GO" id="GO:0098552">
    <property type="term" value="C:side of membrane"/>
    <property type="evidence" value="ECO:0007669"/>
    <property type="project" value="UniProtKB-KW"/>
</dbReference>
<evidence type="ECO:0000313" key="3">
    <source>
        <dbReference type="Proteomes" id="UP000002494"/>
    </source>
</evidence>
<dbReference type="AlphaFoldDB" id="A0A8I6AEK3"/>
<organism evidence="2 3">
    <name type="scientific">Rattus norvegicus</name>
    <name type="common">Rat</name>
    <dbReference type="NCBI Taxonomy" id="10116"/>
    <lineage>
        <taxon>Eukaryota</taxon>
        <taxon>Metazoa</taxon>
        <taxon>Chordata</taxon>
        <taxon>Craniata</taxon>
        <taxon>Vertebrata</taxon>
        <taxon>Euteleostomi</taxon>
        <taxon>Mammalia</taxon>
        <taxon>Eutheria</taxon>
        <taxon>Euarchontoglires</taxon>
        <taxon>Glires</taxon>
        <taxon>Rodentia</taxon>
        <taxon>Myomorpha</taxon>
        <taxon>Muroidea</taxon>
        <taxon>Muridae</taxon>
        <taxon>Murinae</taxon>
        <taxon>Rattus</taxon>
    </lineage>
</organism>
<sequence length="289" mass="32336">MTPMDPCSYCGPHLPVSLTGTDSLSCTFTVKYRSSPGQCSVNGKTLLLFDDERQNSPVGKPEKKGNATKVCNDLNQSLKDIFQKMTNLVTVQSQYNQGIFMDGCWAFTIDRQYPFYFYPKNLIWRESHPDASRTMSQWQNNRQVAQSLRTCSMGDFSQCLRKLLTDSREVPRSTITTLDPTQPSSATQIPPTVDSASSVFTTCSQNIFVPLCLGWAHSSSWYINQVRTQERGPNGLTQATLYLSTRMKSQFSLQPPLQSNVGDDDCWAQEEGRVSITLQSAEDEPGMSS</sequence>
<keyword evidence="3" id="KW-1185">Reference proteome</keyword>
<dbReference type="GeneTree" id="ENSGT01120000271825"/>
<evidence type="ECO:0000256" key="1">
    <source>
        <dbReference type="ARBA" id="ARBA00023180"/>
    </source>
</evidence>